<feature type="domain" description="Peptidase S8/S53" evidence="7">
    <location>
        <begin position="235"/>
        <end position="372"/>
    </location>
</feature>
<dbReference type="EMBL" id="QUTA01006647">
    <property type="protein sequence ID" value="RHY10182.1"/>
    <property type="molecule type" value="Genomic_DNA"/>
</dbReference>
<dbReference type="VEuPathDB" id="FungiDB:H257_08610"/>
<evidence type="ECO:0000256" key="3">
    <source>
        <dbReference type="ARBA" id="ARBA00022801"/>
    </source>
</evidence>
<dbReference type="GO" id="GO:0006508">
    <property type="term" value="P:proteolysis"/>
    <property type="evidence" value="ECO:0007669"/>
    <property type="project" value="UniProtKB-KW"/>
</dbReference>
<comment type="similarity">
    <text evidence="1">Belongs to the peptidase S8 family.</text>
</comment>
<accession>A0A397AR64</accession>
<organism evidence="8 9">
    <name type="scientific">Aphanomyces astaci</name>
    <name type="common">Crayfish plague agent</name>
    <dbReference type="NCBI Taxonomy" id="112090"/>
    <lineage>
        <taxon>Eukaryota</taxon>
        <taxon>Sar</taxon>
        <taxon>Stramenopiles</taxon>
        <taxon>Oomycota</taxon>
        <taxon>Saprolegniomycetes</taxon>
        <taxon>Saprolegniales</taxon>
        <taxon>Verrucalvaceae</taxon>
        <taxon>Aphanomyces</taxon>
    </lineage>
</organism>
<dbReference type="PANTHER" id="PTHR43399">
    <property type="entry name" value="SUBTILISIN-RELATED"/>
    <property type="match status" value="1"/>
</dbReference>
<evidence type="ECO:0000259" key="7">
    <source>
        <dbReference type="Pfam" id="PF00082"/>
    </source>
</evidence>
<evidence type="ECO:0000256" key="1">
    <source>
        <dbReference type="ARBA" id="ARBA00011073"/>
    </source>
</evidence>
<dbReference type="GO" id="GO:0004252">
    <property type="term" value="F:serine-type endopeptidase activity"/>
    <property type="evidence" value="ECO:0007669"/>
    <property type="project" value="UniProtKB-EC"/>
</dbReference>
<feature type="domain" description="Peptidase S8/S53" evidence="7">
    <location>
        <begin position="114"/>
        <end position="211"/>
    </location>
</feature>
<evidence type="ECO:0000313" key="8">
    <source>
        <dbReference type="EMBL" id="RHY10182.1"/>
    </source>
</evidence>
<keyword evidence="2" id="KW-0645">Protease</keyword>
<gene>
    <name evidence="8" type="ORF">DYB25_007879</name>
</gene>
<dbReference type="InterPro" id="IPR015500">
    <property type="entry name" value="Peptidase_S8_subtilisin-rel"/>
</dbReference>
<dbReference type="EC" id="3.4.21.62" evidence="6"/>
<evidence type="ECO:0000256" key="4">
    <source>
        <dbReference type="ARBA" id="ARBA00022825"/>
    </source>
</evidence>
<evidence type="ECO:0000313" key="9">
    <source>
        <dbReference type="Proteomes" id="UP000266239"/>
    </source>
</evidence>
<dbReference type="InterPro" id="IPR036852">
    <property type="entry name" value="Peptidase_S8/S53_dom_sf"/>
</dbReference>
<dbReference type="InterPro" id="IPR000209">
    <property type="entry name" value="Peptidase_S8/S53_dom"/>
</dbReference>
<reference evidence="8 9" key="1">
    <citation type="submission" date="2018-08" db="EMBL/GenBank/DDBJ databases">
        <title>Aphanomyces genome sequencing and annotation.</title>
        <authorList>
            <person name="Minardi D."/>
            <person name="Oidtmann B."/>
            <person name="Van Der Giezen M."/>
            <person name="Studholme D.J."/>
        </authorList>
    </citation>
    <scope>NUCLEOTIDE SEQUENCE [LARGE SCALE GENOMIC DNA]</scope>
    <source>
        <strain evidence="8 9">Yx</strain>
    </source>
</reference>
<dbReference type="PRINTS" id="PR00723">
    <property type="entry name" value="SUBTILISIN"/>
</dbReference>
<protein>
    <recommendedName>
        <fullName evidence="6">subtilisin</fullName>
        <ecNumber evidence="6">3.4.21.62</ecNumber>
    </recommendedName>
</protein>
<comment type="caution">
    <text evidence="8">The sequence shown here is derived from an EMBL/GenBank/DDBJ whole genome shotgun (WGS) entry which is preliminary data.</text>
</comment>
<name>A0A397AR64_APHAT</name>
<sequence length="428" mass="46185">MSSLACVDDQVLPLPPLFKFSPLARSLHAMYSTASPAVHIALVDGASSSGVLASLNAGLKNTTGIHNLVAFDDDGLLYEYLLPLLNKPSETKPSETESNLNVIERLGRFENSLGHGVVVGISDSGLYMDHDQFDQPSPREFGTINPHARKVVLYEPMADRVDQSKSVTCGHGSHVSGILAGSSWSQLHPDVGVAPQAKIAFADIGSQNVMRSRRVGASLTSADSLLPKFRCPRVYNPQSVASFSSQGPTSDGRMKPDLVAPGEVLWSAKSEAPGSTVKTSDVCPLQGTSQATPVVAGMAVLIYEWLRDGWWHEGVYDTSVGMTYIPASLIKALLVHSSSGLVRRLDHNKVHQPCEARTSVPLHYPDMSQGYGLPNMSNVAFFSSDDPIVKFWPNALQPVVPSVTHHGQDSYPATLTDADMYILVVFFF</sequence>
<dbReference type="InterPro" id="IPR022398">
    <property type="entry name" value="Peptidase_S8_His-AS"/>
</dbReference>
<evidence type="ECO:0000256" key="2">
    <source>
        <dbReference type="ARBA" id="ARBA00022670"/>
    </source>
</evidence>
<dbReference type="PROSITE" id="PS00137">
    <property type="entry name" value="SUBTILASE_HIS"/>
    <property type="match status" value="1"/>
</dbReference>
<comment type="catalytic activity">
    <reaction evidence="5">
        <text>Hydrolysis of proteins with broad specificity for peptide bonds, and a preference for a large uncharged residue in P1. Hydrolyzes peptide amides.</text>
        <dbReference type="EC" id="3.4.21.62"/>
    </reaction>
</comment>
<dbReference type="InterPro" id="IPR023828">
    <property type="entry name" value="Peptidase_S8_Ser-AS"/>
</dbReference>
<proteinExistence type="inferred from homology"/>
<dbReference type="AlphaFoldDB" id="A0A397AR64"/>
<evidence type="ECO:0000256" key="6">
    <source>
        <dbReference type="ARBA" id="ARBA00023619"/>
    </source>
</evidence>
<evidence type="ECO:0000256" key="5">
    <source>
        <dbReference type="ARBA" id="ARBA00023529"/>
    </source>
</evidence>
<keyword evidence="3" id="KW-0378">Hydrolase</keyword>
<keyword evidence="4" id="KW-0720">Serine protease</keyword>
<dbReference type="PANTHER" id="PTHR43399:SF4">
    <property type="entry name" value="CELL WALL-ASSOCIATED PROTEASE"/>
    <property type="match status" value="1"/>
</dbReference>
<dbReference type="Gene3D" id="3.40.50.200">
    <property type="entry name" value="Peptidase S8/S53 domain"/>
    <property type="match status" value="2"/>
</dbReference>
<dbReference type="SUPFAM" id="SSF52743">
    <property type="entry name" value="Subtilisin-like"/>
    <property type="match status" value="1"/>
</dbReference>
<dbReference type="Pfam" id="PF00082">
    <property type="entry name" value="Peptidase_S8"/>
    <property type="match status" value="2"/>
</dbReference>
<dbReference type="PROSITE" id="PS00138">
    <property type="entry name" value="SUBTILASE_SER"/>
    <property type="match status" value="1"/>
</dbReference>
<dbReference type="Proteomes" id="UP000266239">
    <property type="component" value="Unassembled WGS sequence"/>
</dbReference>
<dbReference type="InterPro" id="IPR051048">
    <property type="entry name" value="Peptidase_S8/S53_subtilisin"/>
</dbReference>